<evidence type="ECO:0000256" key="1">
    <source>
        <dbReference type="ARBA" id="ARBA00008779"/>
    </source>
</evidence>
<proteinExistence type="inferred from homology"/>
<evidence type="ECO:0000313" key="7">
    <source>
        <dbReference type="EMBL" id="MDW6093107.1"/>
    </source>
</evidence>
<dbReference type="InterPro" id="IPR024607">
    <property type="entry name" value="Sulfatase_CS"/>
</dbReference>
<organism evidence="7 8">
    <name type="scientific">Vibrio rhizosphaerae</name>
    <dbReference type="NCBI Taxonomy" id="398736"/>
    <lineage>
        <taxon>Bacteria</taxon>
        <taxon>Pseudomonadati</taxon>
        <taxon>Pseudomonadota</taxon>
        <taxon>Gammaproteobacteria</taxon>
        <taxon>Vibrionales</taxon>
        <taxon>Vibrionaceae</taxon>
        <taxon>Vibrio</taxon>
    </lineage>
</organism>
<dbReference type="InterPro" id="IPR017850">
    <property type="entry name" value="Alkaline_phosphatase_core_sf"/>
</dbReference>
<dbReference type="Pfam" id="PF00884">
    <property type="entry name" value="Sulfatase"/>
    <property type="match status" value="1"/>
</dbReference>
<keyword evidence="3" id="KW-0378">Hydrolase</keyword>
<dbReference type="Gene3D" id="3.30.1120.10">
    <property type="match status" value="1"/>
</dbReference>
<evidence type="ECO:0000256" key="5">
    <source>
        <dbReference type="SAM" id="SignalP"/>
    </source>
</evidence>
<gene>
    <name evidence="7" type="ORF">SBX64_11145</name>
</gene>
<dbReference type="EMBL" id="JAWRCP010000001">
    <property type="protein sequence ID" value="MDW6093107.1"/>
    <property type="molecule type" value="Genomic_DNA"/>
</dbReference>
<comment type="caution">
    <text evidence="7">The sequence shown here is derived from an EMBL/GenBank/DDBJ whole genome shotgun (WGS) entry which is preliminary data.</text>
</comment>
<comment type="similarity">
    <text evidence="1">Belongs to the sulfatase family.</text>
</comment>
<evidence type="ECO:0000256" key="4">
    <source>
        <dbReference type="ARBA" id="ARBA00022837"/>
    </source>
</evidence>
<keyword evidence="4" id="KW-0106">Calcium</keyword>
<evidence type="ECO:0000313" key="8">
    <source>
        <dbReference type="Proteomes" id="UP001279860"/>
    </source>
</evidence>
<protein>
    <submittedName>
        <fullName evidence="7">Sulfatase-like hydrolase/transferase</fullName>
    </submittedName>
</protein>
<sequence>MKKTILATLVTSSIFCHSIPANATAISTNEPVKKPNVVVLYLDDAGFSDISANGGKVTTPKLDEFSRAGINLQSFYTSSSVSSPSRAGLFTGRLGNRTGMWGKHMHVLLDFDKDGLPQSETTLADILDDNGYDTALLGKWHLGVGDHNQFTPTRHGFDEWYGIPGSNDMFYNKFDNQKNIGALHCGTPEERKAALKERASKKADLIGNDGRGNQSAFDVPVYHSYKNNGKFDDNITGIMNQSEFTQDITNRAVHYIEEHKDNPFFLFVSYPQTHVPLFTSPKFKGVTDTAYGDVMKEIDDSAGRILRQLHQQGLDEDTIVIFTSDNGPWLGYQKYGAAGSALPYRDGKATTYEGGVRVPAIIRWSGHIKPGHSNEMFSALDFLPTLTKLTHSTLPNVNLDGFDMSQMLLQGKASPRQEMPYYYMGDLQAFRMGKWKIHFMTSSHMVKKKLDKPELYNLDEDISEKNNVADKYPDIVAKLAAQANKYDKSIGGWEEPLFDLDDQYKGSNCK</sequence>
<dbReference type="PANTHER" id="PTHR42693">
    <property type="entry name" value="ARYLSULFATASE FAMILY MEMBER"/>
    <property type="match status" value="1"/>
</dbReference>
<dbReference type="InterPro" id="IPR050738">
    <property type="entry name" value="Sulfatase"/>
</dbReference>
<accession>A0ABU4IUM2</accession>
<name>A0ABU4IUM2_9VIBR</name>
<evidence type="ECO:0000259" key="6">
    <source>
        <dbReference type="Pfam" id="PF00884"/>
    </source>
</evidence>
<dbReference type="Gene3D" id="3.40.720.10">
    <property type="entry name" value="Alkaline Phosphatase, subunit A"/>
    <property type="match status" value="1"/>
</dbReference>
<dbReference type="InterPro" id="IPR000917">
    <property type="entry name" value="Sulfatase_N"/>
</dbReference>
<dbReference type="PROSITE" id="PS00523">
    <property type="entry name" value="SULFATASE_1"/>
    <property type="match status" value="1"/>
</dbReference>
<keyword evidence="2" id="KW-0479">Metal-binding</keyword>
<dbReference type="PANTHER" id="PTHR42693:SF33">
    <property type="entry name" value="ARYLSULFATASE"/>
    <property type="match status" value="1"/>
</dbReference>
<dbReference type="SUPFAM" id="SSF53649">
    <property type="entry name" value="Alkaline phosphatase-like"/>
    <property type="match status" value="1"/>
</dbReference>
<reference evidence="7 8" key="1">
    <citation type="submission" date="2023-11" db="EMBL/GenBank/DDBJ databases">
        <title>Plant-associative lifestyle of Vibrio porteresiae and its evolutionary dynamics.</title>
        <authorList>
            <person name="Rameshkumar N."/>
            <person name="Kirti K."/>
        </authorList>
    </citation>
    <scope>NUCLEOTIDE SEQUENCE [LARGE SCALE GENOMIC DNA]</scope>
    <source>
        <strain evidence="7 8">MSSRF7</strain>
    </source>
</reference>
<dbReference type="Pfam" id="PF14707">
    <property type="entry name" value="Sulfatase_C"/>
    <property type="match status" value="1"/>
</dbReference>
<feature type="domain" description="Sulfatase N-terminal" evidence="6">
    <location>
        <begin position="35"/>
        <end position="391"/>
    </location>
</feature>
<keyword evidence="8" id="KW-1185">Reference proteome</keyword>
<keyword evidence="5" id="KW-0732">Signal</keyword>
<evidence type="ECO:0000256" key="2">
    <source>
        <dbReference type="ARBA" id="ARBA00022723"/>
    </source>
</evidence>
<feature type="chain" id="PRO_5045647109" evidence="5">
    <location>
        <begin position="24"/>
        <end position="510"/>
    </location>
</feature>
<dbReference type="RefSeq" id="WP_318584968.1">
    <property type="nucleotide sequence ID" value="NZ_JAWRCP010000001.1"/>
</dbReference>
<evidence type="ECO:0000256" key="3">
    <source>
        <dbReference type="ARBA" id="ARBA00022801"/>
    </source>
</evidence>
<dbReference type="Proteomes" id="UP001279860">
    <property type="component" value="Unassembled WGS sequence"/>
</dbReference>
<feature type="signal peptide" evidence="5">
    <location>
        <begin position="1"/>
        <end position="23"/>
    </location>
</feature>